<name>A0A4Y2A6W6_ARAVE</name>
<gene>
    <name evidence="2" type="ORF">AVEN_194418_1</name>
</gene>
<proteinExistence type="predicted"/>
<feature type="compositionally biased region" description="Basic and acidic residues" evidence="1">
    <location>
        <begin position="40"/>
        <end position="52"/>
    </location>
</feature>
<organism evidence="2 3">
    <name type="scientific">Araneus ventricosus</name>
    <name type="common">Orbweaver spider</name>
    <name type="synonym">Epeira ventricosa</name>
    <dbReference type="NCBI Taxonomy" id="182803"/>
    <lineage>
        <taxon>Eukaryota</taxon>
        <taxon>Metazoa</taxon>
        <taxon>Ecdysozoa</taxon>
        <taxon>Arthropoda</taxon>
        <taxon>Chelicerata</taxon>
        <taxon>Arachnida</taxon>
        <taxon>Araneae</taxon>
        <taxon>Araneomorphae</taxon>
        <taxon>Entelegynae</taxon>
        <taxon>Araneoidea</taxon>
        <taxon>Araneidae</taxon>
        <taxon>Araneus</taxon>
    </lineage>
</organism>
<dbReference type="Proteomes" id="UP000499080">
    <property type="component" value="Unassembled WGS sequence"/>
</dbReference>
<sequence>MGRQPLMEELPPDPGMEGISKAEGVRDKLEADNNSSSAEESAKKMETEGKAPKEHKRKLGRKNILTPQLEAALDLTKVSDRKAVYVIAETTKNIGYNIDEFSINRNSPPENRPKSSEIYRHKGEEQSAAVFEAIESWGISNNIHAMCFDTTSSNTGRNAGTCVLLEQKLEKVLLSLACRHHVMELIIGSGFVVCMGATSAPEVLFKRFKEYWRFIDTDQYETGISIDAVAELIKDIKEGTIVNYTKKYLEQSHSQLRGDYKEFVELVIIFFELPLSEL</sequence>
<evidence type="ECO:0000256" key="1">
    <source>
        <dbReference type="SAM" id="MobiDB-lite"/>
    </source>
</evidence>
<feature type="region of interest" description="Disordered" evidence="1">
    <location>
        <begin position="1"/>
        <end position="62"/>
    </location>
</feature>
<dbReference type="EMBL" id="BGPR01000007">
    <property type="protein sequence ID" value="GBL75169.1"/>
    <property type="molecule type" value="Genomic_DNA"/>
</dbReference>
<comment type="caution">
    <text evidence="2">The sequence shown here is derived from an EMBL/GenBank/DDBJ whole genome shotgun (WGS) entry which is preliminary data.</text>
</comment>
<dbReference type="OrthoDB" id="6626714at2759"/>
<evidence type="ECO:0000313" key="2">
    <source>
        <dbReference type="EMBL" id="GBL75169.1"/>
    </source>
</evidence>
<protein>
    <submittedName>
        <fullName evidence="2">Uncharacterized protein</fullName>
    </submittedName>
</protein>
<reference evidence="2 3" key="1">
    <citation type="journal article" date="2019" name="Sci. Rep.">
        <title>Orb-weaving spider Araneus ventricosus genome elucidates the spidroin gene catalogue.</title>
        <authorList>
            <person name="Kono N."/>
            <person name="Nakamura H."/>
            <person name="Ohtoshi R."/>
            <person name="Moran D.A.P."/>
            <person name="Shinohara A."/>
            <person name="Yoshida Y."/>
            <person name="Fujiwara M."/>
            <person name="Mori M."/>
            <person name="Tomita M."/>
            <person name="Arakawa K."/>
        </authorList>
    </citation>
    <scope>NUCLEOTIDE SEQUENCE [LARGE SCALE GENOMIC DNA]</scope>
</reference>
<evidence type="ECO:0000313" key="3">
    <source>
        <dbReference type="Proteomes" id="UP000499080"/>
    </source>
</evidence>
<accession>A0A4Y2A6W6</accession>
<dbReference type="AlphaFoldDB" id="A0A4Y2A6W6"/>
<keyword evidence="3" id="KW-1185">Reference proteome</keyword>